<proteinExistence type="predicted"/>
<reference evidence="1" key="1">
    <citation type="submission" date="2018-06" db="EMBL/GenBank/DDBJ databases">
        <authorList>
            <person name="Zhirakovskaya E."/>
        </authorList>
    </citation>
    <scope>NUCLEOTIDE SEQUENCE</scope>
</reference>
<accession>A0A3B0SDP1</accession>
<organism evidence="1">
    <name type="scientific">hydrothermal vent metagenome</name>
    <dbReference type="NCBI Taxonomy" id="652676"/>
    <lineage>
        <taxon>unclassified sequences</taxon>
        <taxon>metagenomes</taxon>
        <taxon>ecological metagenomes</taxon>
    </lineage>
</organism>
<dbReference type="EMBL" id="UOEC01000178">
    <property type="protein sequence ID" value="VAW00682.1"/>
    <property type="molecule type" value="Genomic_DNA"/>
</dbReference>
<gene>
    <name evidence="1" type="ORF">MNBD_ALPHA08-197</name>
</gene>
<name>A0A3B0SDP1_9ZZZZ</name>
<dbReference type="AlphaFoldDB" id="A0A3B0SDP1"/>
<evidence type="ECO:0000313" key="1">
    <source>
        <dbReference type="EMBL" id="VAW00682.1"/>
    </source>
</evidence>
<protein>
    <submittedName>
        <fullName evidence="1">Uncharacterized protein</fullName>
    </submittedName>
</protein>
<sequence length="92" mass="10247">MKLFTLTMLIGSSVLLFSQPVQASHSGGGGGAQSYAIEYCRYYKTKASFAGRKARANRGVRKYGRRANALWAKYNACLKDNGWPTQYRAPVY</sequence>